<accession>A0ABQ6H0N2</accession>
<comment type="subunit">
    <text evidence="7">Part of a complex composed of FtsB, FtsL and FtsQ.</text>
</comment>
<dbReference type="NCBIfam" id="NF002058">
    <property type="entry name" value="PRK00888.1"/>
    <property type="match status" value="1"/>
</dbReference>
<gene>
    <name evidence="7 8" type="primary">ftsB</name>
    <name evidence="8" type="ORF">theurythT_12100</name>
</gene>
<evidence type="ECO:0000313" key="9">
    <source>
        <dbReference type="Proteomes" id="UP001157133"/>
    </source>
</evidence>
<dbReference type="HAMAP" id="MF_00599">
    <property type="entry name" value="FtsB"/>
    <property type="match status" value="1"/>
</dbReference>
<keyword evidence="2 7" id="KW-0132">Cell division</keyword>
<keyword evidence="1 7" id="KW-1003">Cell membrane</keyword>
<evidence type="ECO:0000256" key="1">
    <source>
        <dbReference type="ARBA" id="ARBA00022475"/>
    </source>
</evidence>
<dbReference type="EMBL" id="BSSU01000005">
    <property type="protein sequence ID" value="GLX81758.1"/>
    <property type="molecule type" value="Genomic_DNA"/>
</dbReference>
<dbReference type="Gene3D" id="1.20.5.400">
    <property type="match status" value="1"/>
</dbReference>
<dbReference type="GO" id="GO:0051301">
    <property type="term" value="P:cell division"/>
    <property type="evidence" value="ECO:0007669"/>
    <property type="project" value="UniProtKB-KW"/>
</dbReference>
<dbReference type="Proteomes" id="UP001157133">
    <property type="component" value="Unassembled WGS sequence"/>
</dbReference>
<keyword evidence="5 7" id="KW-0472">Membrane</keyword>
<dbReference type="InterPro" id="IPR023081">
    <property type="entry name" value="Cell_div_FtsB"/>
</dbReference>
<dbReference type="InterPro" id="IPR007060">
    <property type="entry name" value="FtsL/DivIC"/>
</dbReference>
<dbReference type="Pfam" id="PF04977">
    <property type="entry name" value="DivIC"/>
    <property type="match status" value="1"/>
</dbReference>
<comment type="caution">
    <text evidence="8">The sequence shown here is derived from an EMBL/GenBank/DDBJ whole genome shotgun (WGS) entry which is preliminary data.</text>
</comment>
<organism evidence="8 9">
    <name type="scientific">Thalassotalea eurytherma</name>
    <dbReference type="NCBI Taxonomy" id="1144278"/>
    <lineage>
        <taxon>Bacteria</taxon>
        <taxon>Pseudomonadati</taxon>
        <taxon>Pseudomonadota</taxon>
        <taxon>Gammaproteobacteria</taxon>
        <taxon>Alteromonadales</taxon>
        <taxon>Colwelliaceae</taxon>
        <taxon>Thalassotalea</taxon>
    </lineage>
</organism>
<evidence type="ECO:0000313" key="8">
    <source>
        <dbReference type="EMBL" id="GLX81758.1"/>
    </source>
</evidence>
<name>A0ABQ6H0N2_9GAMM</name>
<evidence type="ECO:0000256" key="3">
    <source>
        <dbReference type="ARBA" id="ARBA00022692"/>
    </source>
</evidence>
<keyword evidence="9" id="KW-1185">Reference proteome</keyword>
<proteinExistence type="inferred from homology"/>
<protein>
    <recommendedName>
        <fullName evidence="7">Cell division protein FtsB</fullName>
    </recommendedName>
</protein>
<keyword evidence="6 7" id="KW-0131">Cell cycle</keyword>
<keyword evidence="4 7" id="KW-1133">Transmembrane helix</keyword>
<comment type="subcellular location">
    <subcellularLocation>
        <location evidence="7">Cell inner membrane</location>
        <topology evidence="7">Single-pass type II membrane protein</topology>
    </subcellularLocation>
    <text evidence="7">Localizes to the division septum.</text>
</comment>
<evidence type="ECO:0000256" key="4">
    <source>
        <dbReference type="ARBA" id="ARBA00022989"/>
    </source>
</evidence>
<evidence type="ECO:0000256" key="6">
    <source>
        <dbReference type="ARBA" id="ARBA00023306"/>
    </source>
</evidence>
<keyword evidence="7" id="KW-0997">Cell inner membrane</keyword>
<evidence type="ECO:0000256" key="5">
    <source>
        <dbReference type="ARBA" id="ARBA00023136"/>
    </source>
</evidence>
<comment type="similarity">
    <text evidence="7">Belongs to the FtsB family.</text>
</comment>
<dbReference type="RefSeq" id="WP_284207095.1">
    <property type="nucleotide sequence ID" value="NZ_BSSU01000005.1"/>
</dbReference>
<evidence type="ECO:0000256" key="2">
    <source>
        <dbReference type="ARBA" id="ARBA00022618"/>
    </source>
</evidence>
<feature type="topological domain" description="Cytoplasmic" evidence="7">
    <location>
        <begin position="1"/>
        <end position="3"/>
    </location>
</feature>
<comment type="function">
    <text evidence="7">Essential cell division protein. May link together the upstream cell division proteins, which are predominantly cytoplasmic, with the downstream cell division proteins, which are predominantly periplasmic.</text>
</comment>
<feature type="topological domain" description="Periplasmic" evidence="7">
    <location>
        <begin position="22"/>
        <end position="106"/>
    </location>
</feature>
<keyword evidence="3 7" id="KW-0812">Transmembrane</keyword>
<reference evidence="8 9" key="1">
    <citation type="submission" date="2023-03" db="EMBL/GenBank/DDBJ databases">
        <title>Draft genome sequence of Thalassotalea eurytherma JCM 18482T.</title>
        <authorList>
            <person name="Sawabe T."/>
        </authorList>
    </citation>
    <scope>NUCLEOTIDE SEQUENCE [LARGE SCALE GENOMIC DNA]</scope>
    <source>
        <strain evidence="8 9">JCM 18482</strain>
    </source>
</reference>
<dbReference type="PANTHER" id="PTHR37485">
    <property type="entry name" value="CELL DIVISION PROTEIN FTSB"/>
    <property type="match status" value="1"/>
</dbReference>
<evidence type="ECO:0000256" key="7">
    <source>
        <dbReference type="HAMAP-Rule" id="MF_00599"/>
    </source>
</evidence>
<dbReference type="PANTHER" id="PTHR37485:SF1">
    <property type="entry name" value="CELL DIVISION PROTEIN FTSB"/>
    <property type="match status" value="1"/>
</dbReference>
<sequence>MRVVSIILLTFLLLLQYRLWFGKNSVPDYLDLKEEVTRQTADNDKLKQRNKILYADIDDLKSGVEAIEERARNELGLIKEDEVFFRVIPKHKEEALDNQSKEIVIE</sequence>